<protein>
    <submittedName>
        <fullName evidence="1">Uncharacterized protein</fullName>
    </submittedName>
</protein>
<accession>A0A5N7DFP4</accession>
<proteinExistence type="predicted"/>
<keyword evidence="2" id="KW-1185">Reference proteome</keyword>
<dbReference type="GeneID" id="43676167"/>
<organism evidence="1 2">
    <name type="scientific">Aspergillus pseudonomiae</name>
    <dbReference type="NCBI Taxonomy" id="1506151"/>
    <lineage>
        <taxon>Eukaryota</taxon>
        <taxon>Fungi</taxon>
        <taxon>Dikarya</taxon>
        <taxon>Ascomycota</taxon>
        <taxon>Pezizomycotina</taxon>
        <taxon>Eurotiomycetes</taxon>
        <taxon>Eurotiomycetidae</taxon>
        <taxon>Eurotiales</taxon>
        <taxon>Aspergillaceae</taxon>
        <taxon>Aspergillus</taxon>
        <taxon>Aspergillus subgen. Circumdati</taxon>
    </lineage>
</organism>
<reference evidence="1 2" key="1">
    <citation type="submission" date="2019-04" db="EMBL/GenBank/DDBJ databases">
        <authorList>
            <consortium name="DOE Joint Genome Institute"/>
            <person name="Mondo S."/>
            <person name="Kjaerbolling I."/>
            <person name="Vesth T."/>
            <person name="Frisvad J.C."/>
            <person name="Nybo J.L."/>
            <person name="Theobald S."/>
            <person name="Kildgaard S."/>
            <person name="Isbrandt T."/>
            <person name="Kuo A."/>
            <person name="Sato A."/>
            <person name="Lyhne E.K."/>
            <person name="Kogle M.E."/>
            <person name="Wiebenga A."/>
            <person name="Kun R.S."/>
            <person name="Lubbers R.J."/>
            <person name="Makela M.R."/>
            <person name="Barry K."/>
            <person name="Chovatia M."/>
            <person name="Clum A."/>
            <person name="Daum C."/>
            <person name="Haridas S."/>
            <person name="He G."/>
            <person name="LaButti K."/>
            <person name="Lipzen A."/>
            <person name="Riley R."/>
            <person name="Salamov A."/>
            <person name="Simmons B.A."/>
            <person name="Magnuson J.K."/>
            <person name="Henrissat B."/>
            <person name="Mortensen U.H."/>
            <person name="Larsen T.O."/>
            <person name="Devries R.P."/>
            <person name="Grigoriev I.V."/>
            <person name="Machida M."/>
            <person name="Baker S.E."/>
            <person name="Andersen M.R."/>
            <person name="Cantor M.N."/>
            <person name="Hua S.X."/>
        </authorList>
    </citation>
    <scope>NUCLEOTIDE SEQUENCE [LARGE SCALE GENOMIC DNA]</scope>
    <source>
        <strain evidence="1 2">CBS 119388</strain>
    </source>
</reference>
<sequence length="81" mass="9627">MYPTYVMLGRKELFPLSVYLLVVFVVLRSEECIHYGWIPHSFSCGFWRFHLLAWHGVGVEVKLFPTECLCRTRILGDFRKM</sequence>
<dbReference type="AlphaFoldDB" id="A0A5N7DFP4"/>
<accession>A0A5N6HRU8</accession>
<dbReference type="Proteomes" id="UP000325579">
    <property type="component" value="Unassembled WGS sequence"/>
</dbReference>
<gene>
    <name evidence="1" type="ORF">BDV37DRAFT_94723</name>
</gene>
<evidence type="ECO:0000313" key="2">
    <source>
        <dbReference type="Proteomes" id="UP000325579"/>
    </source>
</evidence>
<dbReference type="RefSeq" id="XP_031942585.1">
    <property type="nucleotide sequence ID" value="XM_032091476.1"/>
</dbReference>
<dbReference type="EMBL" id="ML736761">
    <property type="protein sequence ID" value="KAE8405266.1"/>
    <property type="molecule type" value="Genomic_DNA"/>
</dbReference>
<name>A0A5N7DFP4_9EURO</name>
<evidence type="ECO:0000313" key="1">
    <source>
        <dbReference type="EMBL" id="KAE8405266.1"/>
    </source>
</evidence>